<dbReference type="SUPFAM" id="SSF54862">
    <property type="entry name" value="4Fe-4S ferredoxins"/>
    <property type="match status" value="1"/>
</dbReference>
<gene>
    <name evidence="5" type="ORF">H6A19_15380</name>
</gene>
<organism evidence="5 6">
    <name type="scientific">Clostridium saudiense</name>
    <dbReference type="NCBI Taxonomy" id="1414720"/>
    <lineage>
        <taxon>Bacteria</taxon>
        <taxon>Bacillati</taxon>
        <taxon>Bacillota</taxon>
        <taxon>Clostridia</taxon>
        <taxon>Eubacteriales</taxon>
        <taxon>Clostridiaceae</taxon>
        <taxon>Clostridium</taxon>
    </lineage>
</organism>
<dbReference type="RefSeq" id="WP_195517027.1">
    <property type="nucleotide sequence ID" value="NZ_JACJLL010000148.1"/>
</dbReference>
<feature type="domain" description="4Fe-4S ferredoxin-type" evidence="4">
    <location>
        <begin position="22"/>
        <end position="51"/>
    </location>
</feature>
<dbReference type="InterPro" id="IPR017900">
    <property type="entry name" value="4Fe4S_Fe_S_CS"/>
</dbReference>
<dbReference type="Pfam" id="PF13237">
    <property type="entry name" value="Fer4_10"/>
    <property type="match status" value="1"/>
</dbReference>
<proteinExistence type="predicted"/>
<feature type="domain" description="4Fe-4S ferredoxin-type" evidence="4">
    <location>
        <begin position="53"/>
        <end position="81"/>
    </location>
</feature>
<evidence type="ECO:0000256" key="2">
    <source>
        <dbReference type="ARBA" id="ARBA00023004"/>
    </source>
</evidence>
<evidence type="ECO:0000256" key="1">
    <source>
        <dbReference type="ARBA" id="ARBA00022723"/>
    </source>
</evidence>
<evidence type="ECO:0000313" key="6">
    <source>
        <dbReference type="Proteomes" id="UP000767334"/>
    </source>
</evidence>
<dbReference type="EMBL" id="JACJLL010000148">
    <property type="protein sequence ID" value="MBM6820697.1"/>
    <property type="molecule type" value="Genomic_DNA"/>
</dbReference>
<evidence type="ECO:0000313" key="5">
    <source>
        <dbReference type="EMBL" id="MBM6820697.1"/>
    </source>
</evidence>
<dbReference type="InterPro" id="IPR017896">
    <property type="entry name" value="4Fe4S_Fe-S-bd"/>
</dbReference>
<keyword evidence="2" id="KW-0408">Iron</keyword>
<evidence type="ECO:0000259" key="4">
    <source>
        <dbReference type="PROSITE" id="PS51379"/>
    </source>
</evidence>
<keyword evidence="1" id="KW-0479">Metal-binding</keyword>
<keyword evidence="3" id="KW-0411">Iron-sulfur</keyword>
<sequence>MSNLKRKISQIKILRKMVESKGNIVNDSDKCIYCGLCQNRCPVNAITVSRNEKKWSIEHEFCVRCTHCVEKCPTKALTLKK</sequence>
<dbReference type="PANTHER" id="PTHR43122">
    <property type="entry name" value="FERREDOXIN SUBUNIT OF PYRUVATE:FLAVODOXIN OXIDOREDUCTASE-RELATED"/>
    <property type="match status" value="1"/>
</dbReference>
<dbReference type="PANTHER" id="PTHR43122:SF1">
    <property type="entry name" value="IRON-SULFUR-BINDING PROTEIN"/>
    <property type="match status" value="1"/>
</dbReference>
<name>A0ABS2FL15_9CLOT</name>
<dbReference type="Gene3D" id="3.30.70.20">
    <property type="match status" value="2"/>
</dbReference>
<reference evidence="5 6" key="1">
    <citation type="journal article" date="2021" name="Sci. Rep.">
        <title>The distribution of antibiotic resistance genes in chicken gut microbiota commensals.</title>
        <authorList>
            <person name="Juricova H."/>
            <person name="Matiasovicova J."/>
            <person name="Kubasova T."/>
            <person name="Cejkova D."/>
            <person name="Rychlik I."/>
        </authorList>
    </citation>
    <scope>NUCLEOTIDE SEQUENCE [LARGE SCALE GENOMIC DNA]</scope>
    <source>
        <strain evidence="5 6">An435</strain>
    </source>
</reference>
<dbReference type="Proteomes" id="UP000767334">
    <property type="component" value="Unassembled WGS sequence"/>
</dbReference>
<keyword evidence="6" id="KW-1185">Reference proteome</keyword>
<evidence type="ECO:0000256" key="3">
    <source>
        <dbReference type="ARBA" id="ARBA00023014"/>
    </source>
</evidence>
<dbReference type="PROSITE" id="PS00198">
    <property type="entry name" value="4FE4S_FER_1"/>
    <property type="match status" value="2"/>
</dbReference>
<comment type="caution">
    <text evidence="5">The sequence shown here is derived from an EMBL/GenBank/DDBJ whole genome shotgun (WGS) entry which is preliminary data.</text>
</comment>
<protein>
    <submittedName>
        <fullName evidence="5">4Fe-4S binding protein</fullName>
    </submittedName>
</protein>
<accession>A0ABS2FL15</accession>
<dbReference type="PROSITE" id="PS51379">
    <property type="entry name" value="4FE4S_FER_2"/>
    <property type="match status" value="2"/>
</dbReference>